<gene>
    <name evidence="1" type="ORF">MED297_08041</name>
</gene>
<keyword evidence="2" id="KW-1185">Reference proteome</keyword>
<organism evidence="1 2">
    <name type="scientific">Reinekea blandensis MED297</name>
    <dbReference type="NCBI Taxonomy" id="314283"/>
    <lineage>
        <taxon>Bacteria</taxon>
        <taxon>Pseudomonadati</taxon>
        <taxon>Pseudomonadota</taxon>
        <taxon>Gammaproteobacteria</taxon>
        <taxon>Oceanospirillales</taxon>
        <taxon>Saccharospirillaceae</taxon>
        <taxon>Reinekea</taxon>
    </lineage>
</organism>
<comment type="caution">
    <text evidence="1">The sequence shown here is derived from an EMBL/GenBank/DDBJ whole genome shotgun (WGS) entry which is preliminary data.</text>
</comment>
<name>A4BCU1_9GAMM</name>
<dbReference type="AlphaFoldDB" id="A4BCU1"/>
<protein>
    <submittedName>
        <fullName evidence="1">Uncharacterized protein</fullName>
    </submittedName>
</protein>
<accession>A4BCU1</accession>
<dbReference type="HOGENOM" id="CLU_2882774_0_0_6"/>
<dbReference type="EMBL" id="AAOE01000006">
    <property type="protein sequence ID" value="EAR10023.1"/>
    <property type="molecule type" value="Genomic_DNA"/>
</dbReference>
<dbReference type="Proteomes" id="UP000005953">
    <property type="component" value="Unassembled WGS sequence"/>
</dbReference>
<sequence length="63" mass="6799">MNDVGQPSLEWASALAELTQMTDAESAMAATDRKVFIGFSDIVFVVGSLWTCHQARALCPGRP</sequence>
<dbReference type="STRING" id="314283.MED297_08041"/>
<evidence type="ECO:0000313" key="1">
    <source>
        <dbReference type="EMBL" id="EAR10023.1"/>
    </source>
</evidence>
<proteinExistence type="predicted"/>
<reference evidence="1 2" key="1">
    <citation type="submission" date="2006-02" db="EMBL/GenBank/DDBJ databases">
        <authorList>
            <person name="Pinhassi J."/>
            <person name="Pedros-Alio C."/>
            <person name="Ferriera S."/>
            <person name="Johnson J."/>
            <person name="Kravitz S."/>
            <person name="Halpern A."/>
            <person name="Remington K."/>
            <person name="Beeson K."/>
            <person name="Tran B."/>
            <person name="Rogers Y.-H."/>
            <person name="Friedman R."/>
            <person name="Venter J.C."/>
        </authorList>
    </citation>
    <scope>NUCLEOTIDE SEQUENCE [LARGE SCALE GENOMIC DNA]</scope>
    <source>
        <strain evidence="1 2">MED297</strain>
    </source>
</reference>
<evidence type="ECO:0000313" key="2">
    <source>
        <dbReference type="Proteomes" id="UP000005953"/>
    </source>
</evidence>